<feature type="transmembrane region" description="Helical" evidence="1">
    <location>
        <begin position="198"/>
        <end position="221"/>
    </location>
</feature>
<reference evidence="2 3" key="1">
    <citation type="submission" date="2016-05" db="EMBL/GenBank/DDBJ databases">
        <title>Complete genome sequence of Novosphingobium guangzhouense SA925(T).</title>
        <authorList>
            <person name="Sha S."/>
        </authorList>
    </citation>
    <scope>NUCLEOTIDE SEQUENCE [LARGE SCALE GENOMIC DNA]</scope>
    <source>
        <strain evidence="2 3">SA925</strain>
    </source>
</reference>
<comment type="caution">
    <text evidence="2">The sequence shown here is derived from an EMBL/GenBank/DDBJ whole genome shotgun (WGS) entry which is preliminary data.</text>
</comment>
<keyword evidence="1" id="KW-0812">Transmembrane</keyword>
<feature type="transmembrane region" description="Helical" evidence="1">
    <location>
        <begin position="458"/>
        <end position="479"/>
    </location>
</feature>
<protein>
    <recommendedName>
        <fullName evidence="4">Peptidase</fullName>
    </recommendedName>
</protein>
<evidence type="ECO:0000256" key="1">
    <source>
        <dbReference type="SAM" id="Phobius"/>
    </source>
</evidence>
<keyword evidence="1" id="KW-1133">Transmembrane helix</keyword>
<feature type="transmembrane region" description="Helical" evidence="1">
    <location>
        <begin position="352"/>
        <end position="373"/>
    </location>
</feature>
<evidence type="ECO:0008006" key="4">
    <source>
        <dbReference type="Google" id="ProtNLM"/>
    </source>
</evidence>
<evidence type="ECO:0000313" key="2">
    <source>
        <dbReference type="EMBL" id="PNU02195.1"/>
    </source>
</evidence>
<dbReference type="RefSeq" id="WP_103098973.1">
    <property type="nucleotide sequence ID" value="NZ_LYMM01000084.1"/>
</dbReference>
<accession>A0A2K2FTS2</accession>
<name>A0A2K2FTS2_9SPHN</name>
<dbReference type="AlphaFoldDB" id="A0A2K2FTS2"/>
<dbReference type="Pfam" id="PF03929">
    <property type="entry name" value="PepSY_TM"/>
    <property type="match status" value="1"/>
</dbReference>
<dbReference type="OrthoDB" id="6307929at2"/>
<feature type="transmembrane region" description="Helical" evidence="1">
    <location>
        <begin position="14"/>
        <end position="38"/>
    </location>
</feature>
<dbReference type="PANTHER" id="PTHR34219">
    <property type="entry name" value="IRON-REGULATED INNER MEMBRANE PROTEIN-RELATED"/>
    <property type="match status" value="1"/>
</dbReference>
<sequence length="531" mass="56952">MKLPTDLVRMYKEIHGWVGIIAGLALFIAFYAGALTMFEEPLQRWASPPSALAPPPSLKRTPELVAKVKAAYPDAARGYEVNLVIDAAHPGRVSWRAPGGKRGEHGGGATYFASLAPDGSLQVETQQRSQVANFIDVLHQQVGLPFPHWLAMPIMGGLSLLYVVAMISGIAVLMPSLVSDLFALRIGRNVKRMWLDLHNLLGLMSLPFHIIIALTAVVFAFHDEFYGAQRLAFSDAASRARPMMRAEASIEGTPTITPLQIVQRLRQQAPGFTPHQIVYGQGGGILPALRVQGSDPRYGQRGPTYGIAGLDPNTAEIVDRNFMPGMQNGWAATTTGLFTLHFGSFGGYPIRWAYFLMGLAGAFLFYTGNLLWVESRRKRERKSGAPQQTRATRVLGALTAGVPLGCVAGIAVTLAAAKLLGPAATYGVHSALYYAVFVVFTVWALARGAAKAGSELCVFGAIAMLCIPAASILGGKSLYDHSELVLVDITAVLMAIALLAMASAARSRARTGSRDSVWSSLSAEPAPRFVP</sequence>
<proteinExistence type="predicted"/>
<keyword evidence="3" id="KW-1185">Reference proteome</keyword>
<evidence type="ECO:0000313" key="3">
    <source>
        <dbReference type="Proteomes" id="UP000236327"/>
    </source>
</evidence>
<gene>
    <name evidence="2" type="ORF">A8V01_09995</name>
</gene>
<feature type="transmembrane region" description="Helical" evidence="1">
    <location>
        <begin position="485"/>
        <end position="505"/>
    </location>
</feature>
<dbReference type="PANTHER" id="PTHR34219:SF9">
    <property type="entry name" value="IRON-REGULATED INNER MEMBRANE PROTEIN"/>
    <property type="match status" value="1"/>
</dbReference>
<dbReference type="InterPro" id="IPR005625">
    <property type="entry name" value="PepSY-ass_TM"/>
</dbReference>
<keyword evidence="1" id="KW-0472">Membrane</keyword>
<dbReference type="Proteomes" id="UP000236327">
    <property type="component" value="Unassembled WGS sequence"/>
</dbReference>
<feature type="transmembrane region" description="Helical" evidence="1">
    <location>
        <begin position="423"/>
        <end position="446"/>
    </location>
</feature>
<feature type="transmembrane region" description="Helical" evidence="1">
    <location>
        <begin position="160"/>
        <end position="178"/>
    </location>
</feature>
<feature type="transmembrane region" description="Helical" evidence="1">
    <location>
        <begin position="394"/>
        <end position="417"/>
    </location>
</feature>
<dbReference type="EMBL" id="LYMM01000084">
    <property type="protein sequence ID" value="PNU02195.1"/>
    <property type="molecule type" value="Genomic_DNA"/>
</dbReference>
<organism evidence="2 3">
    <name type="scientific">Novosphingobium guangzhouense</name>
    <dbReference type="NCBI Taxonomy" id="1850347"/>
    <lineage>
        <taxon>Bacteria</taxon>
        <taxon>Pseudomonadati</taxon>
        <taxon>Pseudomonadota</taxon>
        <taxon>Alphaproteobacteria</taxon>
        <taxon>Sphingomonadales</taxon>
        <taxon>Sphingomonadaceae</taxon>
        <taxon>Novosphingobium</taxon>
    </lineage>
</organism>